<dbReference type="InterPro" id="IPR050833">
    <property type="entry name" value="Poly_Biosynth_Transport"/>
</dbReference>
<keyword evidence="2" id="KW-1003">Cell membrane</keyword>
<evidence type="ECO:0000256" key="1">
    <source>
        <dbReference type="ARBA" id="ARBA00004651"/>
    </source>
</evidence>
<evidence type="ECO:0000256" key="3">
    <source>
        <dbReference type="ARBA" id="ARBA00022692"/>
    </source>
</evidence>
<dbReference type="GO" id="GO:0005886">
    <property type="term" value="C:plasma membrane"/>
    <property type="evidence" value="ECO:0007669"/>
    <property type="project" value="UniProtKB-SubCell"/>
</dbReference>
<feature type="transmembrane region" description="Helical" evidence="6">
    <location>
        <begin position="104"/>
        <end position="121"/>
    </location>
</feature>
<comment type="subcellular location">
    <subcellularLocation>
        <location evidence="1">Cell membrane</location>
        <topology evidence="1">Multi-pass membrane protein</topology>
    </subcellularLocation>
</comment>
<evidence type="ECO:0000256" key="2">
    <source>
        <dbReference type="ARBA" id="ARBA00022475"/>
    </source>
</evidence>
<dbReference type="PANTHER" id="PTHR30250">
    <property type="entry name" value="PST FAMILY PREDICTED COLANIC ACID TRANSPORTER"/>
    <property type="match status" value="1"/>
</dbReference>
<evidence type="ECO:0000313" key="7">
    <source>
        <dbReference type="EMBL" id="SVC59718.1"/>
    </source>
</evidence>
<feature type="transmembrane region" description="Helical" evidence="6">
    <location>
        <begin position="191"/>
        <end position="214"/>
    </location>
</feature>
<keyword evidence="5 6" id="KW-0472">Membrane</keyword>
<feature type="transmembrane region" description="Helical" evidence="6">
    <location>
        <begin position="79"/>
        <end position="97"/>
    </location>
</feature>
<keyword evidence="4 6" id="KW-1133">Transmembrane helix</keyword>
<dbReference type="EMBL" id="UINC01100008">
    <property type="protein sequence ID" value="SVC59718.1"/>
    <property type="molecule type" value="Genomic_DNA"/>
</dbReference>
<dbReference type="AlphaFoldDB" id="A0A382NGS0"/>
<evidence type="ECO:0000256" key="6">
    <source>
        <dbReference type="SAM" id="Phobius"/>
    </source>
</evidence>
<organism evidence="7">
    <name type="scientific">marine metagenome</name>
    <dbReference type="NCBI Taxonomy" id="408172"/>
    <lineage>
        <taxon>unclassified sequences</taxon>
        <taxon>metagenomes</taxon>
        <taxon>ecological metagenomes</taxon>
    </lineage>
</organism>
<name>A0A382NGS0_9ZZZZ</name>
<evidence type="ECO:0000256" key="4">
    <source>
        <dbReference type="ARBA" id="ARBA00022989"/>
    </source>
</evidence>
<accession>A0A382NGS0</accession>
<keyword evidence="3 6" id="KW-0812">Transmembrane</keyword>
<reference evidence="7" key="1">
    <citation type="submission" date="2018-05" db="EMBL/GenBank/DDBJ databases">
        <authorList>
            <person name="Lanie J.A."/>
            <person name="Ng W.-L."/>
            <person name="Kazmierczak K.M."/>
            <person name="Andrzejewski T.M."/>
            <person name="Davidsen T.M."/>
            <person name="Wayne K.J."/>
            <person name="Tettelin H."/>
            <person name="Glass J.I."/>
            <person name="Rusch D."/>
            <person name="Podicherti R."/>
            <person name="Tsui H.-C.T."/>
            <person name="Winkler M.E."/>
        </authorList>
    </citation>
    <scope>NUCLEOTIDE SEQUENCE</scope>
</reference>
<sequence>SFGLMTQSDVLMMSFFKVSVENIGLYHLASGLTATMVFLLSGVAPMALSLFSEEFEKDGTKGLGSLYCKIVGLSSYLTVPIYVFCIFNAEILINFIYGTSFKEAYVALIIFAAFSGIQTALGNNFSISTLYVIQKRNAAIRTTVEGSILNIVLNFFLIPAIGMLGAVIATGVTMVYMIARQLKIISKEMKITPVFPVIGQCFFYCLSASILPLISTIMGFNHLITNLILYLITLIVILIWVKPFSHLKSILN</sequence>
<feature type="transmembrane region" description="Helical" evidence="6">
    <location>
        <begin position="23"/>
        <end position="48"/>
    </location>
</feature>
<proteinExistence type="predicted"/>
<dbReference type="Pfam" id="PF13440">
    <property type="entry name" value="Polysacc_synt_3"/>
    <property type="match status" value="1"/>
</dbReference>
<protein>
    <submittedName>
        <fullName evidence="7">Uncharacterized protein</fullName>
    </submittedName>
</protein>
<feature type="transmembrane region" description="Helical" evidence="6">
    <location>
        <begin position="151"/>
        <end position="179"/>
    </location>
</feature>
<gene>
    <name evidence="7" type="ORF">METZ01_LOCUS312572</name>
</gene>
<feature type="transmembrane region" description="Helical" evidence="6">
    <location>
        <begin position="220"/>
        <end position="241"/>
    </location>
</feature>
<feature type="non-terminal residue" evidence="7">
    <location>
        <position position="1"/>
    </location>
</feature>
<dbReference type="PANTHER" id="PTHR30250:SF11">
    <property type="entry name" value="O-ANTIGEN TRANSPORTER-RELATED"/>
    <property type="match status" value="1"/>
</dbReference>
<evidence type="ECO:0000256" key="5">
    <source>
        <dbReference type="ARBA" id="ARBA00023136"/>
    </source>
</evidence>